<evidence type="ECO:0000313" key="6">
    <source>
        <dbReference type="EMBL" id="KAJ4369715.1"/>
    </source>
</evidence>
<dbReference type="InterPro" id="IPR000073">
    <property type="entry name" value="AB_hydrolase_1"/>
</dbReference>
<feature type="domain" description="AB hydrolase-1" evidence="4">
    <location>
        <begin position="89"/>
        <end position="236"/>
    </location>
</feature>
<name>A0A9W9CM25_9PLEO</name>
<feature type="domain" description="Peptidase S33 tripeptidyl aminopeptidase-like C-terminal" evidence="5">
    <location>
        <begin position="397"/>
        <end position="491"/>
    </location>
</feature>
<proteinExistence type="inferred from homology"/>
<organism evidence="6 7">
    <name type="scientific">Neocucurbitaria cava</name>
    <dbReference type="NCBI Taxonomy" id="798079"/>
    <lineage>
        <taxon>Eukaryota</taxon>
        <taxon>Fungi</taxon>
        <taxon>Dikarya</taxon>
        <taxon>Ascomycota</taxon>
        <taxon>Pezizomycotina</taxon>
        <taxon>Dothideomycetes</taxon>
        <taxon>Pleosporomycetidae</taxon>
        <taxon>Pleosporales</taxon>
        <taxon>Pleosporineae</taxon>
        <taxon>Cucurbitariaceae</taxon>
        <taxon>Neocucurbitaria</taxon>
    </lineage>
</organism>
<dbReference type="SUPFAM" id="SSF53474">
    <property type="entry name" value="alpha/beta-Hydrolases"/>
    <property type="match status" value="1"/>
</dbReference>
<evidence type="ECO:0000256" key="1">
    <source>
        <dbReference type="ARBA" id="ARBA00010088"/>
    </source>
</evidence>
<dbReference type="InterPro" id="IPR029058">
    <property type="entry name" value="AB_hydrolase_fold"/>
</dbReference>
<dbReference type="InterPro" id="IPR013595">
    <property type="entry name" value="Pept_S33_TAP-like_C"/>
</dbReference>
<keyword evidence="2" id="KW-0378">Hydrolase</keyword>
<dbReference type="Proteomes" id="UP001140560">
    <property type="component" value="Unassembled WGS sequence"/>
</dbReference>
<comment type="caution">
    <text evidence="6">The sequence shown here is derived from an EMBL/GenBank/DDBJ whole genome shotgun (WGS) entry which is preliminary data.</text>
</comment>
<dbReference type="InterPro" id="IPR051601">
    <property type="entry name" value="Serine_prot/Carboxylest_S33"/>
</dbReference>
<dbReference type="OrthoDB" id="425534at2759"/>
<dbReference type="AlphaFoldDB" id="A0A9W9CM25"/>
<evidence type="ECO:0000256" key="2">
    <source>
        <dbReference type="ARBA" id="ARBA00022801"/>
    </source>
</evidence>
<dbReference type="EMBL" id="JAPEUY010000009">
    <property type="protein sequence ID" value="KAJ4369715.1"/>
    <property type="molecule type" value="Genomic_DNA"/>
</dbReference>
<keyword evidence="3" id="KW-0732">Signal</keyword>
<keyword evidence="7" id="KW-1185">Reference proteome</keyword>
<dbReference type="Gene3D" id="3.40.50.1820">
    <property type="entry name" value="alpha/beta hydrolase"/>
    <property type="match status" value="1"/>
</dbReference>
<dbReference type="PANTHER" id="PTHR43248">
    <property type="entry name" value="2-SUCCINYL-6-HYDROXY-2,4-CYCLOHEXADIENE-1-CARBOXYLATE SYNTHASE"/>
    <property type="match status" value="1"/>
</dbReference>
<evidence type="ECO:0000313" key="7">
    <source>
        <dbReference type="Proteomes" id="UP001140560"/>
    </source>
</evidence>
<gene>
    <name evidence="6" type="ORF">N0V83_005478</name>
</gene>
<comment type="similarity">
    <text evidence="1">Belongs to the peptidase S33 family.</text>
</comment>
<sequence length="494" mass="53223">MSSGRTMASYILCIALVAVPAFATPISRHTPRSGISWGNCTVWPSLPANLQCANLSVPVNWDAPDGDHFNLGMVRLPRPSNSTAERVGHLFINPGGPGGSAVQTVASIAGGLRNVSSSLLNSFDLVGVDPRGVGHSAVSQCDPAIWNERVSQFPKTKEDYDRLIDHNKRLGESCLNRTGDVINYLDTISAVKDHEAVRAALGEKMNWLGLSYGTQLGSQYAQLFPDNIRVMVLDGMLQHSQTESSNILIESTAYAAELEAFFTWAGTNESSPLKGQDVEKLWYTILQNATDTPIPAPDCNNTTCRQDVNEEEIRLNAQGLLLRTSTRATFAEALLQASEGNASLLSTPLASDSDPSLFAGITIGCQDWSSYASSFEDFQAKERIGEVYAPLNKGACQSWTLQASCVGWPSPIKNPPAKLNVQTQKPILMVNAIRDPSTSYTWAVGMLEEVKNNVLLTRNGDGHTSWGLGGATTDAINHFLISGELPAPGTVLES</sequence>
<dbReference type="Pfam" id="PF08386">
    <property type="entry name" value="Abhydrolase_4"/>
    <property type="match status" value="1"/>
</dbReference>
<evidence type="ECO:0000259" key="5">
    <source>
        <dbReference type="Pfam" id="PF08386"/>
    </source>
</evidence>
<feature type="chain" id="PRO_5040990158" description="AB hydrolase-1 domain-containing protein" evidence="3">
    <location>
        <begin position="24"/>
        <end position="494"/>
    </location>
</feature>
<feature type="signal peptide" evidence="3">
    <location>
        <begin position="1"/>
        <end position="23"/>
    </location>
</feature>
<reference evidence="6" key="1">
    <citation type="submission" date="2022-10" db="EMBL/GenBank/DDBJ databases">
        <title>Tapping the CABI collections for fungal endophytes: first genome assemblies for Collariella, Neodidymelliopsis, Ascochyta clinopodiicola, Didymella pomorum, Didymosphaeria variabile, Neocosmospora piperis and Neocucurbitaria cava.</title>
        <authorList>
            <person name="Hill R."/>
        </authorList>
    </citation>
    <scope>NUCLEOTIDE SEQUENCE</scope>
    <source>
        <strain evidence="6">IMI 356814</strain>
    </source>
</reference>
<dbReference type="Pfam" id="PF00561">
    <property type="entry name" value="Abhydrolase_1"/>
    <property type="match status" value="1"/>
</dbReference>
<evidence type="ECO:0000259" key="4">
    <source>
        <dbReference type="Pfam" id="PF00561"/>
    </source>
</evidence>
<dbReference type="PANTHER" id="PTHR43248:SF30">
    <property type="entry name" value="AB HYDROLASE-1 DOMAIN-CONTAINING PROTEIN"/>
    <property type="match status" value="1"/>
</dbReference>
<evidence type="ECO:0000256" key="3">
    <source>
        <dbReference type="SAM" id="SignalP"/>
    </source>
</evidence>
<dbReference type="GO" id="GO:0016787">
    <property type="term" value="F:hydrolase activity"/>
    <property type="evidence" value="ECO:0007669"/>
    <property type="project" value="UniProtKB-KW"/>
</dbReference>
<evidence type="ECO:0008006" key="8">
    <source>
        <dbReference type="Google" id="ProtNLM"/>
    </source>
</evidence>
<protein>
    <recommendedName>
        <fullName evidence="8">AB hydrolase-1 domain-containing protein</fullName>
    </recommendedName>
</protein>
<accession>A0A9W9CM25</accession>